<evidence type="ECO:0000313" key="3">
    <source>
        <dbReference type="EMBL" id="GFE80858.1"/>
    </source>
</evidence>
<dbReference type="GO" id="GO:0016740">
    <property type="term" value="F:transferase activity"/>
    <property type="evidence" value="ECO:0007669"/>
    <property type="project" value="UniProtKB-KW"/>
</dbReference>
<dbReference type="PROSITE" id="PS50404">
    <property type="entry name" value="GST_NTER"/>
    <property type="match status" value="1"/>
</dbReference>
<dbReference type="PANTHER" id="PTHR44051">
    <property type="entry name" value="GLUTATHIONE S-TRANSFERASE-RELATED"/>
    <property type="match status" value="1"/>
</dbReference>
<proteinExistence type="predicted"/>
<dbReference type="PROSITE" id="PS50405">
    <property type="entry name" value="GST_CTER"/>
    <property type="match status" value="1"/>
</dbReference>
<comment type="caution">
    <text evidence="3">The sequence shown here is derived from an EMBL/GenBank/DDBJ whole genome shotgun (WGS) entry which is preliminary data.</text>
</comment>
<dbReference type="SFLD" id="SFLDG01150">
    <property type="entry name" value="Main.1:_Beta-like"/>
    <property type="match status" value="1"/>
</dbReference>
<protein>
    <submittedName>
        <fullName evidence="3">Glutathione S-transferase</fullName>
    </submittedName>
</protein>
<accession>A0A829YDE5</accession>
<dbReference type="PANTHER" id="PTHR44051:SF21">
    <property type="entry name" value="GLUTATHIONE S-TRANSFERASE FAMILY PROTEIN"/>
    <property type="match status" value="1"/>
</dbReference>
<name>A0A829YDE5_9GAMM</name>
<dbReference type="InterPro" id="IPR036282">
    <property type="entry name" value="Glutathione-S-Trfase_C_sf"/>
</dbReference>
<keyword evidence="4" id="KW-1185">Reference proteome</keyword>
<dbReference type="AlphaFoldDB" id="A0A829YDE5"/>
<gene>
    <name evidence="3" type="ORF">GCM10011487_28580</name>
</gene>
<dbReference type="Pfam" id="PF13417">
    <property type="entry name" value="GST_N_3"/>
    <property type="match status" value="1"/>
</dbReference>
<dbReference type="Gene3D" id="1.20.1050.130">
    <property type="match status" value="1"/>
</dbReference>
<evidence type="ECO:0000313" key="4">
    <source>
        <dbReference type="Proteomes" id="UP000445000"/>
    </source>
</evidence>
<dbReference type="InterPro" id="IPR004045">
    <property type="entry name" value="Glutathione_S-Trfase_N"/>
</dbReference>
<dbReference type="InterPro" id="IPR040079">
    <property type="entry name" value="Glutathione_S-Trfase"/>
</dbReference>
<reference evidence="4" key="1">
    <citation type="submission" date="2020-01" db="EMBL/GenBank/DDBJ databases">
        <title>'Steroidobacter agaridevorans' sp. nov., agar-degrading bacteria isolated from rhizosphere soils.</title>
        <authorList>
            <person name="Ikenaga M."/>
            <person name="Kataoka M."/>
            <person name="Murouchi A."/>
            <person name="Katsuragi S."/>
            <person name="Sakai M."/>
        </authorList>
    </citation>
    <scope>NUCLEOTIDE SEQUENCE [LARGE SCALE GENOMIC DNA]</scope>
    <source>
        <strain evidence="4">YU21-B</strain>
    </source>
</reference>
<dbReference type="SUPFAM" id="SSF52833">
    <property type="entry name" value="Thioredoxin-like"/>
    <property type="match status" value="1"/>
</dbReference>
<dbReference type="SFLD" id="SFLDS00019">
    <property type="entry name" value="Glutathione_Transferase_(cytos"/>
    <property type="match status" value="1"/>
</dbReference>
<dbReference type="CDD" id="cd03046">
    <property type="entry name" value="GST_N_GTT1_like"/>
    <property type="match status" value="1"/>
</dbReference>
<dbReference type="InterPro" id="IPR036249">
    <property type="entry name" value="Thioredoxin-like_sf"/>
</dbReference>
<keyword evidence="3" id="KW-0808">Transferase</keyword>
<organism evidence="3 4">
    <name type="scientific">Steroidobacter agaridevorans</name>
    <dbReference type="NCBI Taxonomy" id="2695856"/>
    <lineage>
        <taxon>Bacteria</taxon>
        <taxon>Pseudomonadati</taxon>
        <taxon>Pseudomonadota</taxon>
        <taxon>Gammaproteobacteria</taxon>
        <taxon>Steroidobacterales</taxon>
        <taxon>Steroidobacteraceae</taxon>
        <taxon>Steroidobacter</taxon>
    </lineage>
</organism>
<dbReference type="RefSeq" id="WP_161812481.1">
    <property type="nucleotide sequence ID" value="NZ_BLJN01000002.1"/>
</dbReference>
<dbReference type="SUPFAM" id="SSF47616">
    <property type="entry name" value="GST C-terminal domain-like"/>
    <property type="match status" value="1"/>
</dbReference>
<evidence type="ECO:0000259" key="2">
    <source>
        <dbReference type="PROSITE" id="PS50405"/>
    </source>
</evidence>
<dbReference type="Proteomes" id="UP000445000">
    <property type="component" value="Unassembled WGS sequence"/>
</dbReference>
<feature type="domain" description="GST N-terminal" evidence="1">
    <location>
        <begin position="1"/>
        <end position="79"/>
    </location>
</feature>
<dbReference type="EMBL" id="BLJN01000002">
    <property type="protein sequence ID" value="GFE80858.1"/>
    <property type="molecule type" value="Genomic_DNA"/>
</dbReference>
<evidence type="ECO:0000259" key="1">
    <source>
        <dbReference type="PROSITE" id="PS50404"/>
    </source>
</evidence>
<sequence length="206" mass="22998">MPTLYHCADARSLRVLWALEELDLQYELKVLPYPPRQKSPEFLQVNPVGTVPYLVDGHTTMNESTAILQYIAVKHGDGKLAVAPSDPAYGAWLNWLAFGEAALTVPLAAALRFSFLEPEDKRQPALAEGFRGTFFDRLGVAEAALANSKFLCADRFTVADISVGYNLHLAARMRLLERMSPRIQSYFAELQARPAYQRAKEKQKAA</sequence>
<feature type="domain" description="GST C-terminal" evidence="2">
    <location>
        <begin position="86"/>
        <end position="206"/>
    </location>
</feature>
<dbReference type="InterPro" id="IPR010987">
    <property type="entry name" value="Glutathione-S-Trfase_C-like"/>
</dbReference>
<dbReference type="SFLD" id="SFLDG00358">
    <property type="entry name" value="Main_(cytGST)"/>
    <property type="match status" value="1"/>
</dbReference>